<feature type="domain" description="F-box" evidence="1">
    <location>
        <begin position="21"/>
        <end position="68"/>
    </location>
</feature>
<dbReference type="InParanoid" id="O45769"/>
<organism evidence="2 3">
    <name type="scientific">Caenorhabditis elegans</name>
    <dbReference type="NCBI Taxonomy" id="6239"/>
    <lineage>
        <taxon>Eukaryota</taxon>
        <taxon>Metazoa</taxon>
        <taxon>Ecdysozoa</taxon>
        <taxon>Nematoda</taxon>
        <taxon>Chromadorea</taxon>
        <taxon>Rhabditida</taxon>
        <taxon>Rhabditina</taxon>
        <taxon>Rhabditomorpha</taxon>
        <taxon>Rhabditoidea</taxon>
        <taxon>Rhabditidae</taxon>
        <taxon>Peloderinae</taxon>
        <taxon>Caenorhabditis</taxon>
    </lineage>
</organism>
<dbReference type="PROSITE" id="PS50181">
    <property type="entry name" value="FBOX"/>
    <property type="match status" value="1"/>
</dbReference>
<keyword evidence="3" id="KW-1185">Reference proteome</keyword>
<protein>
    <submittedName>
        <fullName evidence="2">F-box domain-containing protein</fullName>
    </submittedName>
</protein>
<dbReference type="PhylomeDB" id="O45769"/>
<dbReference type="HOGENOM" id="CLU_049370_0_0_1"/>
<name>O45769_CAEEL</name>
<dbReference type="WormBase" id="T10C6.7">
    <property type="protein sequence ID" value="CE46647"/>
    <property type="gene ID" value="WBGene00011689"/>
</dbReference>
<evidence type="ECO:0000259" key="1">
    <source>
        <dbReference type="PROSITE" id="PS50181"/>
    </source>
</evidence>
<evidence type="ECO:0000313" key="2">
    <source>
        <dbReference type="EMBL" id="CAB07663.2"/>
    </source>
</evidence>
<dbReference type="UCSC" id="T10C6.7">
    <property type="organism name" value="c. elegans"/>
</dbReference>
<evidence type="ECO:0000313" key="4">
    <source>
        <dbReference type="WormBase" id="T10C6.7"/>
    </source>
</evidence>
<dbReference type="Proteomes" id="UP000001940">
    <property type="component" value="Chromosome V"/>
</dbReference>
<dbReference type="GeneID" id="188376"/>
<dbReference type="RefSeq" id="NP_507028.2">
    <property type="nucleotide sequence ID" value="NM_074627.2"/>
</dbReference>
<dbReference type="KEGG" id="cel:CELE_T10C6.7"/>
<dbReference type="PaxDb" id="6239-T10C6.7"/>
<evidence type="ECO:0000313" key="3">
    <source>
        <dbReference type="Proteomes" id="UP000001940"/>
    </source>
</evidence>
<sequence length="317" mass="37523">MDALNWLFCNLFKRRQKQPKFKRLLQLPPPAFANILKILGAVKIFQLSQLSNRMCMLIQAANITFDHIVIKLSENSNSIEFRINEKQLLIFYFNAKAEDCTRKLKFERQKILAFLDNHTEFKCHTTNVMSSVAACVQYFSKLFVCRCKLVSFKVYPQYQLYPQTLRVFLEMEFFKNHLVLKLHGELRTIYENELQLLPKKNVLHGIVIDLNSVNFKEEKIFSLPHVCITKCDWITSSVIMDMRITGNLTRLTLMNIKFKEEDVTKIINHWRNGNWDNLKFIEIWNKVQLNSDFLKGGLTFMTRDTERRDQFHIPTAQ</sequence>
<reference evidence="2 3" key="1">
    <citation type="journal article" date="1998" name="Science">
        <title>Genome sequence of the nematode C. elegans: a platform for investigating biology.</title>
        <authorList>
            <consortium name="The C. elegans sequencing consortium"/>
            <person name="Sulson J.E."/>
            <person name="Waterston R."/>
        </authorList>
    </citation>
    <scope>NUCLEOTIDE SEQUENCE [LARGE SCALE GENOMIC DNA]</scope>
    <source>
        <strain evidence="2 3">Bristol N2</strain>
    </source>
</reference>
<dbReference type="AlphaFoldDB" id="O45769"/>
<dbReference type="CTD" id="188376"/>
<dbReference type="SMR" id="O45769"/>
<dbReference type="Bgee" id="WBGene00011689">
    <property type="expression patterns" value="Expressed in germ line (C elegans) and 3 other cell types or tissues"/>
</dbReference>
<dbReference type="AGR" id="WB:WBGene00011689"/>
<dbReference type="InterPro" id="IPR001810">
    <property type="entry name" value="F-box_dom"/>
</dbReference>
<dbReference type="PANTHER" id="PTHR21503:SF55">
    <property type="entry name" value="F-BOX DOMAIN-CONTAINING PROTEIN"/>
    <property type="match status" value="1"/>
</dbReference>
<proteinExistence type="predicted"/>
<gene>
    <name evidence="2" type="ORF">CELE_T10C6.7</name>
    <name evidence="2 4" type="ORF">T10C6.7</name>
</gene>
<dbReference type="PANTHER" id="PTHR21503">
    <property type="entry name" value="F-BOX-CONTAINING HYPOTHETICAL PROTEIN C.ELEGANS"/>
    <property type="match status" value="1"/>
</dbReference>
<accession>O45769</accession>
<dbReference type="EMBL" id="BX284605">
    <property type="protein sequence ID" value="CAB07663.2"/>
    <property type="molecule type" value="Genomic_DNA"/>
</dbReference>